<keyword evidence="7 14" id="KW-0812">Transmembrane</keyword>
<gene>
    <name evidence="14 18" type="primary">mrdA</name>
    <name evidence="18" type="ORF">IM787_05700</name>
</gene>
<evidence type="ECO:0000256" key="13">
    <source>
        <dbReference type="ARBA" id="ARBA00023316"/>
    </source>
</evidence>
<protein>
    <recommendedName>
        <fullName evidence="14">Peptidoglycan D,D-transpeptidase MrdA</fullName>
        <ecNumber evidence="14">3.4.16.4</ecNumber>
    </recommendedName>
    <alternativeName>
        <fullName evidence="14">Penicillin-binding protein 2</fullName>
        <shortName evidence="14">PBP-2</shortName>
    </alternativeName>
</protein>
<evidence type="ECO:0000256" key="7">
    <source>
        <dbReference type="ARBA" id="ARBA00022692"/>
    </source>
</evidence>
<dbReference type="Pfam" id="PF00905">
    <property type="entry name" value="Transpeptidase"/>
    <property type="match status" value="1"/>
</dbReference>
<comment type="function">
    <text evidence="14">Catalyzes cross-linking of the peptidoglycan cell wall.</text>
</comment>
<dbReference type="Proteomes" id="UP000806285">
    <property type="component" value="Unassembled WGS sequence"/>
</dbReference>
<feature type="domain" description="Penicillin-binding protein dimerisation" evidence="17">
    <location>
        <begin position="61"/>
        <end position="238"/>
    </location>
</feature>
<evidence type="ECO:0000256" key="10">
    <source>
        <dbReference type="ARBA" id="ARBA00022984"/>
    </source>
</evidence>
<evidence type="ECO:0000259" key="17">
    <source>
        <dbReference type="Pfam" id="PF03717"/>
    </source>
</evidence>
<comment type="caution">
    <text evidence="14">Lacks conserved residue(s) required for the propagation of feature annotation.</text>
</comment>
<proteinExistence type="inferred from homology"/>
<evidence type="ECO:0000256" key="15">
    <source>
        <dbReference type="SAM" id="MobiDB-lite"/>
    </source>
</evidence>
<feature type="region of interest" description="Disordered" evidence="15">
    <location>
        <begin position="740"/>
        <end position="792"/>
    </location>
</feature>
<feature type="active site" description="Acyl-ester intermediate" evidence="14">
    <location>
        <position position="330"/>
    </location>
</feature>
<feature type="transmembrane region" description="Helical" evidence="14">
    <location>
        <begin position="18"/>
        <end position="38"/>
    </location>
</feature>
<name>A0ABR9S0J2_9BURK</name>
<keyword evidence="6 14" id="KW-0645">Protease</keyword>
<keyword evidence="8 14" id="KW-0378">Hydrolase</keyword>
<evidence type="ECO:0000256" key="3">
    <source>
        <dbReference type="ARBA" id="ARBA00022475"/>
    </source>
</evidence>
<dbReference type="SUPFAM" id="SSF56601">
    <property type="entry name" value="beta-lactamase/transpeptidase-like"/>
    <property type="match status" value="1"/>
</dbReference>
<keyword evidence="19" id="KW-1185">Reference proteome</keyword>
<accession>A0ABR9S0J2</accession>
<keyword evidence="11 14" id="KW-1133">Transmembrane helix</keyword>
<comment type="caution">
    <text evidence="18">The sequence shown here is derived from an EMBL/GenBank/DDBJ whole genome shotgun (WGS) entry which is preliminary data.</text>
</comment>
<dbReference type="Gene3D" id="3.90.1310.10">
    <property type="entry name" value="Penicillin-binding protein 2a (Domain 2)"/>
    <property type="match status" value="1"/>
</dbReference>
<dbReference type="RefSeq" id="WP_193675684.1">
    <property type="nucleotide sequence ID" value="NZ_JADDIV010000002.1"/>
</dbReference>
<dbReference type="GO" id="GO:0009002">
    <property type="term" value="F:serine-type D-Ala-D-Ala carboxypeptidase activity"/>
    <property type="evidence" value="ECO:0007669"/>
    <property type="project" value="UniProtKB-EC"/>
</dbReference>
<feature type="domain" description="Penicillin-binding protein transpeptidase" evidence="16">
    <location>
        <begin position="271"/>
        <end position="610"/>
    </location>
</feature>
<evidence type="ECO:0000313" key="18">
    <source>
        <dbReference type="EMBL" id="MBE7367046.1"/>
    </source>
</evidence>
<dbReference type="PANTHER" id="PTHR30627:SF2">
    <property type="entry name" value="PEPTIDOGLYCAN D,D-TRANSPEPTIDASE MRDA"/>
    <property type="match status" value="1"/>
</dbReference>
<evidence type="ECO:0000256" key="4">
    <source>
        <dbReference type="ARBA" id="ARBA00022519"/>
    </source>
</evidence>
<sequence>MTELRNVEAELSRFRIRILVAVGVILLCFLLLVARLVWLQIVKHEQFDDQAEANRTAIVPIVPNRGLILDRNGIVLATNYSAYTLEITPSRLSQPLDTVVDELAGVIEVSPRDRRRFKKLLEESKSIDSVPLRTKLTDEEVARFTVQRFRFPGVDIKARLFRNYPWGELASHAIGYIGRINQSEKKQMEEWDEEDQANYRGTEYIGKLGVEQSFEKQLHGVTGVEQVETSAGGRPVRKLASSPATPGNTVVLSIDIKLQRLIEDMYGDRRGALVAMDPKNGEVLAFVSKPTFDPNLFVDGIDQENWSMLNESIDKPLLNRALRGTYPPGSTYKPFMALAALETGKRTAGQVIMDGGSWAFGGHVFRSHGDHGLGAVDMHTSIVKSSNVYYYSLANEMGVDLMHDFMKPLGFGQITGIDIFGEVRGVLPSQEWKRNYYRRPEQKKWYAGETISLGIGQGYNSFTMLQLAGALSTVLNNGIKHKPHLAIATQDAMTKQRTPLAKEEPVNLGYKPEHLAVIRKAMVGVTQQGTSTRVFQGAGYLSGGKTGTAQAVGVAQGAKYNASKLEEHQRDHSLYIAFAPAEDPKIAIAMIVENAGFGAAAAAPIARRAFDYYLMNQYPSEEDLAAVREGKAANPIGTPRVASEVAWPPPSAGGAAAAAASADALVASGASPQSGLPPSGRGPAHAAAVAPAAAGAQAVPTNFTPSPAVHPAFAAAAPPAPVAAPPAAAASATAPVAPASAARPVPVVRPAPAPAPRPPRPVAQAAVPATPEVRVPPAPSSAAPATPAAPAE</sequence>
<dbReference type="InterPro" id="IPR017790">
    <property type="entry name" value="Penicillin-binding_protein_2"/>
</dbReference>
<evidence type="ECO:0000256" key="8">
    <source>
        <dbReference type="ARBA" id="ARBA00022801"/>
    </source>
</evidence>
<dbReference type="InterPro" id="IPR036138">
    <property type="entry name" value="PBP_dimer_sf"/>
</dbReference>
<dbReference type="InterPro" id="IPR001460">
    <property type="entry name" value="PCN-bd_Tpept"/>
</dbReference>
<comment type="subcellular location">
    <subcellularLocation>
        <location evidence="14">Cell inner membrane</location>
        <topology evidence="14">Single-pass membrane protein</topology>
    </subcellularLocation>
    <subcellularLocation>
        <location evidence="2">Cell membrane</location>
    </subcellularLocation>
    <subcellularLocation>
        <location evidence="1">Membrane</location>
        <topology evidence="1">Single-pass membrane protein</topology>
    </subcellularLocation>
</comment>
<comment type="catalytic activity">
    <reaction evidence="14">
        <text>Preferential cleavage: (Ac)2-L-Lys-D-Ala-|-D-Ala. Also transpeptidation of peptidyl-alanyl moieties that are N-acyl substituents of D-alanine.</text>
        <dbReference type="EC" id="3.4.16.4"/>
    </reaction>
</comment>
<dbReference type="InterPro" id="IPR050515">
    <property type="entry name" value="Beta-lactam/transpept"/>
</dbReference>
<evidence type="ECO:0000259" key="16">
    <source>
        <dbReference type="Pfam" id="PF00905"/>
    </source>
</evidence>
<keyword evidence="9 14" id="KW-0133">Cell shape</keyword>
<feature type="compositionally biased region" description="Low complexity" evidence="15">
    <location>
        <begin position="780"/>
        <end position="792"/>
    </location>
</feature>
<dbReference type="EC" id="3.4.16.4" evidence="14"/>
<evidence type="ECO:0000256" key="11">
    <source>
        <dbReference type="ARBA" id="ARBA00022989"/>
    </source>
</evidence>
<evidence type="ECO:0000256" key="14">
    <source>
        <dbReference type="HAMAP-Rule" id="MF_02081"/>
    </source>
</evidence>
<dbReference type="InterPro" id="IPR005311">
    <property type="entry name" value="PBP_dimer"/>
</dbReference>
<keyword evidence="13 14" id="KW-0961">Cell wall biogenesis/degradation</keyword>
<evidence type="ECO:0000313" key="19">
    <source>
        <dbReference type="Proteomes" id="UP000806285"/>
    </source>
</evidence>
<reference evidence="18 19" key="1">
    <citation type="submission" date="2020-10" db="EMBL/GenBank/DDBJ databases">
        <title>Ramlibacter sp. HM2 16S ribosomal RNA gene Genome sequencing and assembly.</title>
        <authorList>
            <person name="Kang M."/>
        </authorList>
    </citation>
    <scope>NUCLEOTIDE SEQUENCE [LARGE SCALE GENOMIC DNA]</scope>
    <source>
        <strain evidence="18 19">HM2</strain>
    </source>
</reference>
<dbReference type="HAMAP" id="MF_02081">
    <property type="entry name" value="MrdA_transpept"/>
    <property type="match status" value="1"/>
</dbReference>
<organism evidence="18 19">
    <name type="scientific">Ramlibacter pallidus</name>
    <dbReference type="NCBI Taxonomy" id="2780087"/>
    <lineage>
        <taxon>Bacteria</taxon>
        <taxon>Pseudomonadati</taxon>
        <taxon>Pseudomonadota</taxon>
        <taxon>Betaproteobacteria</taxon>
        <taxon>Burkholderiales</taxon>
        <taxon>Comamonadaceae</taxon>
        <taxon>Ramlibacter</taxon>
    </lineage>
</organism>
<evidence type="ECO:0000256" key="1">
    <source>
        <dbReference type="ARBA" id="ARBA00004167"/>
    </source>
</evidence>
<evidence type="ECO:0000256" key="12">
    <source>
        <dbReference type="ARBA" id="ARBA00023136"/>
    </source>
</evidence>
<dbReference type="Gene3D" id="3.30.1390.30">
    <property type="entry name" value="Penicillin-binding protein 2a, domain 3"/>
    <property type="match status" value="1"/>
</dbReference>
<dbReference type="EMBL" id="JADDIV010000002">
    <property type="protein sequence ID" value="MBE7367046.1"/>
    <property type="molecule type" value="Genomic_DNA"/>
</dbReference>
<keyword evidence="3 14" id="KW-1003">Cell membrane</keyword>
<dbReference type="Gene3D" id="3.40.710.10">
    <property type="entry name" value="DD-peptidase/beta-lactamase superfamily"/>
    <property type="match status" value="1"/>
</dbReference>
<keyword evidence="10 14" id="KW-0573">Peptidoglycan synthesis</keyword>
<keyword evidence="4 14" id="KW-0997">Cell inner membrane</keyword>
<feature type="compositionally biased region" description="Pro residues" evidence="15">
    <location>
        <begin position="747"/>
        <end position="761"/>
    </location>
</feature>
<evidence type="ECO:0000256" key="5">
    <source>
        <dbReference type="ARBA" id="ARBA00022645"/>
    </source>
</evidence>
<keyword evidence="12 14" id="KW-0472">Membrane</keyword>
<dbReference type="Pfam" id="PF03717">
    <property type="entry name" value="PBP_dimer"/>
    <property type="match status" value="1"/>
</dbReference>
<evidence type="ECO:0000256" key="2">
    <source>
        <dbReference type="ARBA" id="ARBA00004236"/>
    </source>
</evidence>
<dbReference type="PANTHER" id="PTHR30627">
    <property type="entry name" value="PEPTIDOGLYCAN D,D-TRANSPEPTIDASE"/>
    <property type="match status" value="1"/>
</dbReference>
<dbReference type="SUPFAM" id="SSF56519">
    <property type="entry name" value="Penicillin binding protein dimerisation domain"/>
    <property type="match status" value="1"/>
</dbReference>
<evidence type="ECO:0000256" key="9">
    <source>
        <dbReference type="ARBA" id="ARBA00022960"/>
    </source>
</evidence>
<dbReference type="NCBIfam" id="TIGR03423">
    <property type="entry name" value="pbp2_mrdA"/>
    <property type="match status" value="1"/>
</dbReference>
<evidence type="ECO:0000256" key="6">
    <source>
        <dbReference type="ARBA" id="ARBA00022670"/>
    </source>
</evidence>
<comment type="similarity">
    <text evidence="14">Belongs to the transpeptidase family. MrdA subfamily.</text>
</comment>
<dbReference type="InterPro" id="IPR012338">
    <property type="entry name" value="Beta-lactam/transpept-like"/>
</dbReference>
<feature type="region of interest" description="Disordered" evidence="15">
    <location>
        <begin position="668"/>
        <end position="688"/>
    </location>
</feature>
<comment type="pathway">
    <text evidence="14">Cell wall biogenesis; peptidoglycan biosynthesis.</text>
</comment>
<keyword evidence="5 14" id="KW-0121">Carboxypeptidase</keyword>